<dbReference type="SUPFAM" id="SSF55785">
    <property type="entry name" value="PYP-like sensor domain (PAS domain)"/>
    <property type="match status" value="1"/>
</dbReference>
<sequence>EHRRFCTIHCTGYLRTCLSSEVGMKEDCEADKESYSLSCLVAIGRLQPYVVLQSVADIRVKPSEFVTRYTMDGKFVYVDQRATAILGYLPQELLGTSCYEYFHPDDHDHLTEQHKA</sequence>
<dbReference type="PANTHER" id="PTHR23042">
    <property type="entry name" value="CIRCADIAN PROTEIN CLOCK/ARNT/BMAL/PAS"/>
    <property type="match status" value="1"/>
</dbReference>
<dbReference type="GO" id="GO:0003677">
    <property type="term" value="F:DNA binding"/>
    <property type="evidence" value="ECO:0007669"/>
    <property type="project" value="UniProtKB-KW"/>
</dbReference>
<keyword evidence="7" id="KW-1185">Reference proteome</keyword>
<dbReference type="InterPro" id="IPR035965">
    <property type="entry name" value="PAS-like_dom_sf"/>
</dbReference>
<feature type="non-terminal residue" evidence="6">
    <location>
        <position position="1"/>
    </location>
</feature>
<proteinExistence type="predicted"/>
<name>A0AAV6YBZ6_ENGPU</name>
<evidence type="ECO:0000313" key="6">
    <source>
        <dbReference type="EMBL" id="KAG8535059.1"/>
    </source>
</evidence>
<dbReference type="SMART" id="SM00091">
    <property type="entry name" value="PAS"/>
    <property type="match status" value="1"/>
</dbReference>
<dbReference type="PRINTS" id="PR00785">
    <property type="entry name" value="NCTRNSLOCATR"/>
</dbReference>
<evidence type="ECO:0000259" key="5">
    <source>
        <dbReference type="PROSITE" id="PS50112"/>
    </source>
</evidence>
<dbReference type="EMBL" id="WNYA01080207">
    <property type="protein sequence ID" value="KAG8535059.1"/>
    <property type="molecule type" value="Genomic_DNA"/>
</dbReference>
<dbReference type="Proteomes" id="UP000824782">
    <property type="component" value="Unassembled WGS sequence"/>
</dbReference>
<evidence type="ECO:0000313" key="7">
    <source>
        <dbReference type="Proteomes" id="UP000824782"/>
    </source>
</evidence>
<dbReference type="Gene3D" id="3.30.450.20">
    <property type="entry name" value="PAS domain"/>
    <property type="match status" value="2"/>
</dbReference>
<dbReference type="InterPro" id="IPR000014">
    <property type="entry name" value="PAS"/>
</dbReference>
<dbReference type="PROSITE" id="PS50112">
    <property type="entry name" value="PAS"/>
    <property type="match status" value="1"/>
</dbReference>
<dbReference type="CDD" id="cd00130">
    <property type="entry name" value="PAS"/>
    <property type="match status" value="1"/>
</dbReference>
<feature type="non-terminal residue" evidence="6">
    <location>
        <position position="116"/>
    </location>
</feature>
<organism evidence="6 7">
    <name type="scientific">Engystomops pustulosus</name>
    <name type="common">Tungara frog</name>
    <name type="synonym">Physalaemus pustulosus</name>
    <dbReference type="NCBI Taxonomy" id="76066"/>
    <lineage>
        <taxon>Eukaryota</taxon>
        <taxon>Metazoa</taxon>
        <taxon>Chordata</taxon>
        <taxon>Craniata</taxon>
        <taxon>Vertebrata</taxon>
        <taxon>Euteleostomi</taxon>
        <taxon>Amphibia</taxon>
        <taxon>Batrachia</taxon>
        <taxon>Anura</taxon>
        <taxon>Neobatrachia</taxon>
        <taxon>Hyloidea</taxon>
        <taxon>Leptodactylidae</taxon>
        <taxon>Leiuperinae</taxon>
        <taxon>Engystomops</taxon>
    </lineage>
</organism>
<comment type="caution">
    <text evidence="6">The sequence shown here is derived from an EMBL/GenBank/DDBJ whole genome shotgun (WGS) entry which is preliminary data.</text>
</comment>
<dbReference type="GO" id="GO:0005634">
    <property type="term" value="C:nucleus"/>
    <property type="evidence" value="ECO:0007669"/>
    <property type="project" value="InterPro"/>
</dbReference>
<gene>
    <name evidence="6" type="ORF">GDO81_029547</name>
</gene>
<dbReference type="InterPro" id="IPR001067">
    <property type="entry name" value="Nuc_translocat"/>
</dbReference>
<evidence type="ECO:0000256" key="4">
    <source>
        <dbReference type="ARBA" id="ARBA00023242"/>
    </source>
</evidence>
<keyword evidence="3" id="KW-0804">Transcription</keyword>
<evidence type="ECO:0000256" key="3">
    <source>
        <dbReference type="ARBA" id="ARBA00023163"/>
    </source>
</evidence>
<dbReference type="GO" id="GO:0005667">
    <property type="term" value="C:transcription regulator complex"/>
    <property type="evidence" value="ECO:0007669"/>
    <property type="project" value="InterPro"/>
</dbReference>
<accession>A0AAV6YBZ6</accession>
<keyword evidence="1" id="KW-0805">Transcription regulation</keyword>
<dbReference type="GO" id="GO:0003700">
    <property type="term" value="F:DNA-binding transcription factor activity"/>
    <property type="evidence" value="ECO:0007669"/>
    <property type="project" value="InterPro"/>
</dbReference>
<dbReference type="NCBIfam" id="TIGR00229">
    <property type="entry name" value="sensory_box"/>
    <property type="match status" value="1"/>
</dbReference>
<keyword evidence="4" id="KW-0539">Nucleus</keyword>
<protein>
    <recommendedName>
        <fullName evidence="5">PAS domain-containing protein</fullName>
    </recommendedName>
</protein>
<reference evidence="6" key="1">
    <citation type="thesis" date="2020" institute="ProQuest LLC" country="789 East Eisenhower Parkway, Ann Arbor, MI, USA">
        <title>Comparative Genomics and Chromosome Evolution.</title>
        <authorList>
            <person name="Mudd A.B."/>
        </authorList>
    </citation>
    <scope>NUCLEOTIDE SEQUENCE</scope>
    <source>
        <strain evidence="6">237g6f4</strain>
        <tissue evidence="6">Blood</tissue>
    </source>
</reference>
<evidence type="ECO:0000256" key="1">
    <source>
        <dbReference type="ARBA" id="ARBA00023015"/>
    </source>
</evidence>
<dbReference type="GO" id="GO:0005737">
    <property type="term" value="C:cytoplasm"/>
    <property type="evidence" value="ECO:0007669"/>
    <property type="project" value="InterPro"/>
</dbReference>
<dbReference type="Pfam" id="PF14598">
    <property type="entry name" value="PAS_11"/>
    <property type="match status" value="1"/>
</dbReference>
<evidence type="ECO:0000256" key="2">
    <source>
        <dbReference type="ARBA" id="ARBA00023125"/>
    </source>
</evidence>
<feature type="domain" description="PAS" evidence="5">
    <location>
        <begin position="72"/>
        <end position="116"/>
    </location>
</feature>
<dbReference type="AlphaFoldDB" id="A0AAV6YBZ6"/>
<keyword evidence="2" id="KW-0238">DNA-binding</keyword>
<dbReference type="InterPro" id="IPR050933">
    <property type="entry name" value="Circadian_TF"/>
</dbReference>